<dbReference type="GO" id="GO:0006508">
    <property type="term" value="P:proteolysis"/>
    <property type="evidence" value="ECO:0007669"/>
    <property type="project" value="InterPro"/>
</dbReference>
<dbReference type="PROSITE" id="PS00141">
    <property type="entry name" value="ASP_PROTEASE"/>
    <property type="match status" value="1"/>
</dbReference>
<dbReference type="PROSITE" id="PS50175">
    <property type="entry name" value="ASP_PROT_RETROV"/>
    <property type="match status" value="1"/>
</dbReference>
<comment type="similarity">
    <text evidence="1">Belongs to the beta type-B retroviral polymerase family. HERV class-II K(HML-2) pol subfamily.</text>
</comment>
<dbReference type="PANTHER" id="PTHR33064">
    <property type="entry name" value="POL PROTEIN"/>
    <property type="match status" value="1"/>
</dbReference>
<dbReference type="Gene3D" id="2.40.70.10">
    <property type="entry name" value="Acid Proteases"/>
    <property type="match status" value="1"/>
</dbReference>
<evidence type="ECO:0000256" key="1">
    <source>
        <dbReference type="ARBA" id="ARBA00010879"/>
    </source>
</evidence>
<dbReference type="Gene3D" id="3.10.10.10">
    <property type="entry name" value="HIV Type 1 Reverse Transcriptase, subunit A, domain 1"/>
    <property type="match status" value="1"/>
</dbReference>
<dbReference type="SUPFAM" id="SSF50630">
    <property type="entry name" value="Acid proteases"/>
    <property type="match status" value="1"/>
</dbReference>
<dbReference type="InterPro" id="IPR000477">
    <property type="entry name" value="RT_dom"/>
</dbReference>
<dbReference type="SUPFAM" id="SSF56672">
    <property type="entry name" value="DNA/RNA polymerases"/>
    <property type="match status" value="1"/>
</dbReference>
<dbReference type="OMA" id="WASSSND"/>
<accession>A0A8C4UPD9</accession>
<dbReference type="InterPro" id="IPR043502">
    <property type="entry name" value="DNA/RNA_pol_sf"/>
</dbReference>
<dbReference type="InterPro" id="IPR043128">
    <property type="entry name" value="Rev_trsase/Diguanyl_cyclase"/>
</dbReference>
<feature type="domain" description="Peptidase A2" evidence="4">
    <location>
        <begin position="18"/>
        <end position="88"/>
    </location>
</feature>
<evidence type="ECO:0000313" key="6">
    <source>
        <dbReference type="Proteomes" id="UP000694562"/>
    </source>
</evidence>
<evidence type="ECO:0000313" key="5">
    <source>
        <dbReference type="Ensembl" id="ENSFTIP00000014636.1"/>
    </source>
</evidence>
<name>A0A8C4UPD9_FALTI</name>
<dbReference type="Pfam" id="PF00077">
    <property type="entry name" value="RVP"/>
    <property type="match status" value="1"/>
</dbReference>
<evidence type="ECO:0000259" key="4">
    <source>
        <dbReference type="PROSITE" id="PS50175"/>
    </source>
</evidence>
<dbReference type="InterPro" id="IPR051320">
    <property type="entry name" value="Viral_Replic_Matur_Polypro"/>
</dbReference>
<reference evidence="5" key="1">
    <citation type="submission" date="2025-08" db="UniProtKB">
        <authorList>
            <consortium name="Ensembl"/>
        </authorList>
    </citation>
    <scope>IDENTIFICATION</scope>
</reference>
<dbReference type="OrthoDB" id="9113925at2759"/>
<dbReference type="InterPro" id="IPR001995">
    <property type="entry name" value="Peptidase_A2_cat"/>
</dbReference>
<sequence>MTEQNFQELIAEVNGRNVTFLVDTGANLSLLNFDEFEKSNETVIIKGVTGKEEKFMTKPLPVTISDRHTWARFVVSPGSPVSLLGRDILQDLGTQIALGKKGIHLVFIESAVVVQKEPTKPPVVPWELRNVPMGLWSKSSKDVGFLKSAVPVKIKTKGGIPPAIRQYPIVTEAIPSIRKQIQEFLNQGVLRPTISPFNTPILPVNKNRVDEDGNPEYRFVQDLRAINEYVEPPHPVVPDPSTILTKIPNWANQNLFAFTWEGRQYTWTRLPQGFTASPTLFSQILKQDLQDLELPAKSILIQYVDDLLIASLTFEDCVKDTEYCEGKRDVSST</sequence>
<evidence type="ECO:0000256" key="3">
    <source>
        <dbReference type="ARBA" id="ARBA00022801"/>
    </source>
</evidence>
<protein>
    <recommendedName>
        <fullName evidence="2">ribonuclease H</fullName>
        <ecNumber evidence="2">3.1.26.4</ecNumber>
    </recommendedName>
</protein>
<dbReference type="EC" id="3.1.26.4" evidence="2"/>
<dbReference type="GO" id="GO:0004190">
    <property type="term" value="F:aspartic-type endopeptidase activity"/>
    <property type="evidence" value="ECO:0007669"/>
    <property type="project" value="InterPro"/>
</dbReference>
<dbReference type="Gene3D" id="3.30.70.270">
    <property type="match status" value="1"/>
</dbReference>
<dbReference type="AlphaFoldDB" id="A0A8C4UPD9"/>
<dbReference type="Pfam" id="PF00078">
    <property type="entry name" value="RVT_1"/>
    <property type="match status" value="1"/>
</dbReference>
<keyword evidence="6" id="KW-1185">Reference proteome</keyword>
<organism evidence="5 6">
    <name type="scientific">Falco tinnunculus</name>
    <name type="common">Common kestrel</name>
    <dbReference type="NCBI Taxonomy" id="100819"/>
    <lineage>
        <taxon>Eukaryota</taxon>
        <taxon>Metazoa</taxon>
        <taxon>Chordata</taxon>
        <taxon>Craniata</taxon>
        <taxon>Vertebrata</taxon>
        <taxon>Euteleostomi</taxon>
        <taxon>Archelosauria</taxon>
        <taxon>Archosauria</taxon>
        <taxon>Dinosauria</taxon>
        <taxon>Saurischia</taxon>
        <taxon>Theropoda</taxon>
        <taxon>Coelurosauria</taxon>
        <taxon>Aves</taxon>
        <taxon>Neognathae</taxon>
        <taxon>Neoaves</taxon>
        <taxon>Telluraves</taxon>
        <taxon>Australaves</taxon>
        <taxon>Falconiformes</taxon>
        <taxon>Falconidae</taxon>
        <taxon>Falco</taxon>
    </lineage>
</organism>
<dbReference type="PANTHER" id="PTHR33064:SF37">
    <property type="entry name" value="RIBONUCLEASE H"/>
    <property type="match status" value="1"/>
</dbReference>
<evidence type="ECO:0000256" key="2">
    <source>
        <dbReference type="ARBA" id="ARBA00012180"/>
    </source>
</evidence>
<keyword evidence="3" id="KW-0378">Hydrolase</keyword>
<dbReference type="Ensembl" id="ENSFTIT00000015254.1">
    <property type="protein sequence ID" value="ENSFTIP00000014636.1"/>
    <property type="gene ID" value="ENSFTIG00000009717.1"/>
</dbReference>
<dbReference type="Proteomes" id="UP000694562">
    <property type="component" value="Unplaced"/>
</dbReference>
<dbReference type="InterPro" id="IPR001969">
    <property type="entry name" value="Aspartic_peptidase_AS"/>
</dbReference>
<proteinExistence type="inferred from homology"/>
<dbReference type="GO" id="GO:0004523">
    <property type="term" value="F:RNA-DNA hybrid ribonuclease activity"/>
    <property type="evidence" value="ECO:0007669"/>
    <property type="project" value="UniProtKB-EC"/>
</dbReference>
<dbReference type="InterPro" id="IPR018061">
    <property type="entry name" value="Retropepsins"/>
</dbReference>
<dbReference type="InterPro" id="IPR021109">
    <property type="entry name" value="Peptidase_aspartic_dom_sf"/>
</dbReference>
<reference evidence="5" key="2">
    <citation type="submission" date="2025-09" db="UniProtKB">
        <authorList>
            <consortium name="Ensembl"/>
        </authorList>
    </citation>
    <scope>IDENTIFICATION</scope>
</reference>